<organism evidence="2 3">
    <name type="scientific">Hucho hucho</name>
    <name type="common">huchen</name>
    <dbReference type="NCBI Taxonomy" id="62062"/>
    <lineage>
        <taxon>Eukaryota</taxon>
        <taxon>Metazoa</taxon>
        <taxon>Chordata</taxon>
        <taxon>Craniata</taxon>
        <taxon>Vertebrata</taxon>
        <taxon>Euteleostomi</taxon>
        <taxon>Actinopterygii</taxon>
        <taxon>Neopterygii</taxon>
        <taxon>Teleostei</taxon>
        <taxon>Protacanthopterygii</taxon>
        <taxon>Salmoniformes</taxon>
        <taxon>Salmonidae</taxon>
        <taxon>Salmoninae</taxon>
        <taxon>Hucho</taxon>
    </lineage>
</organism>
<dbReference type="Ensembl" id="ENSHHUT00000023906.1">
    <property type="protein sequence ID" value="ENSHHUP00000023041.1"/>
    <property type="gene ID" value="ENSHHUG00000014439.1"/>
</dbReference>
<dbReference type="AlphaFoldDB" id="A0A4W5LB22"/>
<feature type="domain" description="Arf-GAP" evidence="1">
    <location>
        <begin position="3"/>
        <end position="60"/>
    </location>
</feature>
<dbReference type="Proteomes" id="UP000314982">
    <property type="component" value="Unassembled WGS sequence"/>
</dbReference>
<dbReference type="GO" id="GO:0005096">
    <property type="term" value="F:GTPase activator activity"/>
    <property type="evidence" value="ECO:0007669"/>
    <property type="project" value="InterPro"/>
</dbReference>
<dbReference type="Pfam" id="PF01412">
    <property type="entry name" value="ArfGap"/>
    <property type="match status" value="1"/>
</dbReference>
<dbReference type="SUPFAM" id="SSF57863">
    <property type="entry name" value="ArfGap/RecO-like zinc finger"/>
    <property type="match status" value="1"/>
</dbReference>
<dbReference type="Gene3D" id="1.10.220.150">
    <property type="entry name" value="Arf GTPase activating protein"/>
    <property type="match status" value="1"/>
</dbReference>
<dbReference type="InterPro" id="IPR037278">
    <property type="entry name" value="ARFGAP/RecO"/>
</dbReference>
<accession>A0A4W5LB22</accession>
<keyword evidence="3" id="KW-1185">Reference proteome</keyword>
<dbReference type="GeneTree" id="ENSGT00940000157424"/>
<evidence type="ECO:0000313" key="2">
    <source>
        <dbReference type="Ensembl" id="ENSHHUP00000023041.1"/>
    </source>
</evidence>
<dbReference type="PANTHER" id="PTHR45899">
    <property type="entry name" value="RHO GTPASE ACTIVATING PROTEIN AT 15B, ISOFORM C"/>
    <property type="match status" value="1"/>
</dbReference>
<reference evidence="3" key="1">
    <citation type="submission" date="2018-06" db="EMBL/GenBank/DDBJ databases">
        <title>Genome assembly of Danube salmon.</title>
        <authorList>
            <person name="Macqueen D.J."/>
            <person name="Gundappa M.K."/>
        </authorList>
    </citation>
    <scope>NUCLEOTIDE SEQUENCE [LARGE SCALE GENOMIC DNA]</scope>
</reference>
<proteinExistence type="predicted"/>
<reference evidence="2" key="2">
    <citation type="submission" date="2025-08" db="UniProtKB">
        <authorList>
            <consortium name="Ensembl"/>
        </authorList>
    </citation>
    <scope>IDENTIFICATION</scope>
</reference>
<dbReference type="GO" id="GO:0005547">
    <property type="term" value="F:phosphatidylinositol-3,4,5-trisphosphate binding"/>
    <property type="evidence" value="ECO:0007669"/>
    <property type="project" value="TreeGrafter"/>
</dbReference>
<evidence type="ECO:0000313" key="3">
    <source>
        <dbReference type="Proteomes" id="UP000314982"/>
    </source>
</evidence>
<dbReference type="InterPro" id="IPR052227">
    <property type="entry name" value="Arf-Rho-GAP_ANK-PH_domain"/>
</dbReference>
<sequence>MDRKVWTEELIQVFLLLGNERLNGFWAANVPPSEALSPTSCSEDRRRFISSKYRQGKYRRYHPLYGNQEELNNVRTTFI</sequence>
<dbReference type="InterPro" id="IPR038508">
    <property type="entry name" value="ArfGAP_dom_sf"/>
</dbReference>
<dbReference type="GO" id="GO:0005737">
    <property type="term" value="C:cytoplasm"/>
    <property type="evidence" value="ECO:0007669"/>
    <property type="project" value="TreeGrafter"/>
</dbReference>
<dbReference type="InterPro" id="IPR001164">
    <property type="entry name" value="ArfGAP_dom"/>
</dbReference>
<evidence type="ECO:0000259" key="1">
    <source>
        <dbReference type="Pfam" id="PF01412"/>
    </source>
</evidence>
<name>A0A4W5LB22_9TELE</name>
<dbReference type="PANTHER" id="PTHR45899:SF3">
    <property type="entry name" value="ARF-GAP WITH RHO-GAP DOMAIN, ANK REPEAT AND PH DOMAIN-CONTAINING PROTEIN 1"/>
    <property type="match status" value="1"/>
</dbReference>
<protein>
    <recommendedName>
        <fullName evidence="1">Arf-GAP domain-containing protein</fullName>
    </recommendedName>
</protein>
<dbReference type="STRING" id="62062.ENSHHUP00000023041"/>
<dbReference type="GO" id="GO:0008360">
    <property type="term" value="P:regulation of cell shape"/>
    <property type="evidence" value="ECO:0007669"/>
    <property type="project" value="TreeGrafter"/>
</dbReference>
<reference evidence="2" key="3">
    <citation type="submission" date="2025-09" db="UniProtKB">
        <authorList>
            <consortium name="Ensembl"/>
        </authorList>
    </citation>
    <scope>IDENTIFICATION</scope>
</reference>